<accession>A0ABX9QNX2</accession>
<sequence>MKPSFRTAALLASTVFSLAGSGCAAVRQQVAQEDTARDHVYRKPLAEVWPEALALIKDEGFSIKPLDERSREGFIARTEWLLIGTPTSLGTTWARYSVTGVERVPGQSTVHFQRDERTQTREADGRNVYKNDVIQNAGLYPTTRDTDLEWELIQKVESATVAAK</sequence>
<name>A0ABX9QNX2_9BACT</name>
<evidence type="ECO:0000313" key="2">
    <source>
        <dbReference type="EMBL" id="RKI13941.1"/>
    </source>
</evidence>
<evidence type="ECO:0008006" key="4">
    <source>
        <dbReference type="Google" id="ProtNLM"/>
    </source>
</evidence>
<evidence type="ECO:0000313" key="3">
    <source>
        <dbReference type="Proteomes" id="UP000278907"/>
    </source>
</evidence>
<dbReference type="PROSITE" id="PS51257">
    <property type="entry name" value="PROKAR_LIPOPROTEIN"/>
    <property type="match status" value="1"/>
</dbReference>
<keyword evidence="3" id="KW-1185">Reference proteome</keyword>
<gene>
    <name evidence="2" type="ORF">D7Y13_06950</name>
</gene>
<dbReference type="Proteomes" id="UP000278907">
    <property type="component" value="Unassembled WGS sequence"/>
</dbReference>
<proteinExistence type="predicted"/>
<feature type="signal peptide" evidence="1">
    <location>
        <begin position="1"/>
        <end position="24"/>
    </location>
</feature>
<protein>
    <recommendedName>
        <fullName evidence="4">Lipoprotein</fullName>
    </recommendedName>
</protein>
<dbReference type="EMBL" id="RAWI01000034">
    <property type="protein sequence ID" value="RKI13941.1"/>
    <property type="molecule type" value="Genomic_DNA"/>
</dbReference>
<keyword evidence="1" id="KW-0732">Signal</keyword>
<feature type="chain" id="PRO_5047113846" description="Lipoprotein" evidence="1">
    <location>
        <begin position="25"/>
        <end position="164"/>
    </location>
</feature>
<reference evidence="2 3" key="1">
    <citation type="submission" date="2018-09" db="EMBL/GenBank/DDBJ databases">
        <authorList>
            <person name="Livingstone P.G."/>
            <person name="Whitworth D.E."/>
        </authorList>
    </citation>
    <scope>NUCLEOTIDE SEQUENCE [LARGE SCALE GENOMIC DNA]</scope>
    <source>
        <strain evidence="2 3">CA031B</strain>
    </source>
</reference>
<evidence type="ECO:0000256" key="1">
    <source>
        <dbReference type="SAM" id="SignalP"/>
    </source>
</evidence>
<organism evidence="2 3">
    <name type="scientific">Corallococcus praedator</name>
    <dbReference type="NCBI Taxonomy" id="2316724"/>
    <lineage>
        <taxon>Bacteria</taxon>
        <taxon>Pseudomonadati</taxon>
        <taxon>Myxococcota</taxon>
        <taxon>Myxococcia</taxon>
        <taxon>Myxococcales</taxon>
        <taxon>Cystobacterineae</taxon>
        <taxon>Myxococcaceae</taxon>
        <taxon>Corallococcus</taxon>
    </lineage>
</organism>
<dbReference type="RefSeq" id="WP_120583255.1">
    <property type="nucleotide sequence ID" value="NZ_RAWI01000034.1"/>
</dbReference>
<comment type="caution">
    <text evidence="2">The sequence shown here is derived from an EMBL/GenBank/DDBJ whole genome shotgun (WGS) entry which is preliminary data.</text>
</comment>